<dbReference type="AlphaFoldDB" id="A0A061FVS2"/>
<name>A0A061FVS2_THECC</name>
<accession>A0A061FVS2</accession>
<evidence type="ECO:0000313" key="2">
    <source>
        <dbReference type="Proteomes" id="UP000026915"/>
    </source>
</evidence>
<reference evidence="1 2" key="1">
    <citation type="journal article" date="2013" name="Genome Biol.">
        <title>The genome sequence of the most widely cultivated cacao type and its use to identify candidate genes regulating pod color.</title>
        <authorList>
            <person name="Motamayor J.C."/>
            <person name="Mockaitis K."/>
            <person name="Schmutz J."/>
            <person name="Haiminen N."/>
            <person name="Iii D.L."/>
            <person name="Cornejo O."/>
            <person name="Findley S.D."/>
            <person name="Zheng P."/>
            <person name="Utro F."/>
            <person name="Royaert S."/>
            <person name="Saski C."/>
            <person name="Jenkins J."/>
            <person name="Podicheti R."/>
            <person name="Zhao M."/>
            <person name="Scheffler B.E."/>
            <person name="Stack J.C."/>
            <person name="Feltus F.A."/>
            <person name="Mustiga G.M."/>
            <person name="Amores F."/>
            <person name="Phillips W."/>
            <person name="Marelli J.P."/>
            <person name="May G.D."/>
            <person name="Shapiro H."/>
            <person name="Ma J."/>
            <person name="Bustamante C.D."/>
            <person name="Schnell R.J."/>
            <person name="Main D."/>
            <person name="Gilbert D."/>
            <person name="Parida L."/>
            <person name="Kuhn D.N."/>
        </authorList>
    </citation>
    <scope>NUCLEOTIDE SEQUENCE [LARGE SCALE GENOMIC DNA]</scope>
    <source>
        <strain evidence="2">cv. Matina 1-6</strain>
    </source>
</reference>
<evidence type="ECO:0000313" key="1">
    <source>
        <dbReference type="EMBL" id="EOY21635.1"/>
    </source>
</evidence>
<proteinExistence type="predicted"/>
<gene>
    <name evidence="1" type="ORF">TCM_013608</name>
</gene>
<organism evidence="1 2">
    <name type="scientific">Theobroma cacao</name>
    <name type="common">Cacao</name>
    <name type="synonym">Cocoa</name>
    <dbReference type="NCBI Taxonomy" id="3641"/>
    <lineage>
        <taxon>Eukaryota</taxon>
        <taxon>Viridiplantae</taxon>
        <taxon>Streptophyta</taxon>
        <taxon>Embryophyta</taxon>
        <taxon>Tracheophyta</taxon>
        <taxon>Spermatophyta</taxon>
        <taxon>Magnoliopsida</taxon>
        <taxon>eudicotyledons</taxon>
        <taxon>Gunneridae</taxon>
        <taxon>Pentapetalae</taxon>
        <taxon>rosids</taxon>
        <taxon>malvids</taxon>
        <taxon>Malvales</taxon>
        <taxon>Malvaceae</taxon>
        <taxon>Byttnerioideae</taxon>
        <taxon>Theobroma</taxon>
    </lineage>
</organism>
<protein>
    <submittedName>
        <fullName evidence="1">Uncharacterized protein</fullName>
    </submittedName>
</protein>
<sequence>MGEENAISKEELNAEFLVGPVTIAKFPNSVSRLSLNDRILHLIVAYKIRPFGIEHVLVTLEEMWFMYHI</sequence>
<dbReference type="Proteomes" id="UP000026915">
    <property type="component" value="Chromosome 3"/>
</dbReference>
<keyword evidence="2" id="KW-1185">Reference proteome</keyword>
<dbReference type="HOGENOM" id="CLU_2780967_0_0_1"/>
<dbReference type="EMBL" id="CM001881">
    <property type="protein sequence ID" value="EOY21635.1"/>
    <property type="molecule type" value="Genomic_DNA"/>
</dbReference>
<dbReference type="InParanoid" id="A0A061FVS2"/>
<dbReference type="Gramene" id="EOY21635">
    <property type="protein sequence ID" value="EOY21635"/>
    <property type="gene ID" value="TCM_013608"/>
</dbReference>